<name>A0ABS8RIJ2_DATST</name>
<reference evidence="1 2" key="1">
    <citation type="journal article" date="2021" name="BMC Genomics">
        <title>Datura genome reveals duplications of psychoactive alkaloid biosynthetic genes and high mutation rate following tissue culture.</title>
        <authorList>
            <person name="Rajewski A."/>
            <person name="Carter-House D."/>
            <person name="Stajich J."/>
            <person name="Litt A."/>
        </authorList>
    </citation>
    <scope>NUCLEOTIDE SEQUENCE [LARGE SCALE GENOMIC DNA]</scope>
    <source>
        <strain evidence="1">AR-01</strain>
    </source>
</reference>
<evidence type="ECO:0000313" key="2">
    <source>
        <dbReference type="Proteomes" id="UP000823775"/>
    </source>
</evidence>
<comment type="caution">
    <text evidence="1">The sequence shown here is derived from an EMBL/GenBank/DDBJ whole genome shotgun (WGS) entry which is preliminary data.</text>
</comment>
<protein>
    <submittedName>
        <fullName evidence="1">Uncharacterized protein</fullName>
    </submittedName>
</protein>
<sequence>MFSRSSRRFFRPQTNFATLEQFCGPADQVPPISRMDTMITLVIVYIRTQDKEHLESKKKRIGSTINTSLVIGLEILEGVASESTKVEDVTTTSKEPIKSTPFSAMEVSRREISMVGTTGTIPNQVAKVETEGVAPKIAAPQDALPLPPTLTPEMVTSHLPTPTTLIESTDS</sequence>
<dbReference type="Proteomes" id="UP000823775">
    <property type="component" value="Unassembled WGS sequence"/>
</dbReference>
<dbReference type="EMBL" id="JACEIK010000017">
    <property type="protein sequence ID" value="MCD7446627.1"/>
    <property type="molecule type" value="Genomic_DNA"/>
</dbReference>
<accession>A0ABS8RIJ2</accession>
<gene>
    <name evidence="1" type="ORF">HAX54_012113</name>
</gene>
<evidence type="ECO:0000313" key="1">
    <source>
        <dbReference type="EMBL" id="MCD7446627.1"/>
    </source>
</evidence>
<organism evidence="1 2">
    <name type="scientific">Datura stramonium</name>
    <name type="common">Jimsonweed</name>
    <name type="synonym">Common thornapple</name>
    <dbReference type="NCBI Taxonomy" id="4076"/>
    <lineage>
        <taxon>Eukaryota</taxon>
        <taxon>Viridiplantae</taxon>
        <taxon>Streptophyta</taxon>
        <taxon>Embryophyta</taxon>
        <taxon>Tracheophyta</taxon>
        <taxon>Spermatophyta</taxon>
        <taxon>Magnoliopsida</taxon>
        <taxon>eudicotyledons</taxon>
        <taxon>Gunneridae</taxon>
        <taxon>Pentapetalae</taxon>
        <taxon>asterids</taxon>
        <taxon>lamiids</taxon>
        <taxon>Solanales</taxon>
        <taxon>Solanaceae</taxon>
        <taxon>Solanoideae</taxon>
        <taxon>Datureae</taxon>
        <taxon>Datura</taxon>
    </lineage>
</organism>
<keyword evidence="2" id="KW-1185">Reference proteome</keyword>
<proteinExistence type="predicted"/>